<comment type="caution">
    <text evidence="1">The sequence shown here is derived from an EMBL/GenBank/DDBJ whole genome shotgun (WGS) entry which is preliminary data.</text>
</comment>
<evidence type="ECO:0008006" key="3">
    <source>
        <dbReference type="Google" id="ProtNLM"/>
    </source>
</evidence>
<keyword evidence="2" id="KW-1185">Reference proteome</keyword>
<protein>
    <recommendedName>
        <fullName evidence="3">Reverse transcriptase domain-containing protein</fullName>
    </recommendedName>
</protein>
<dbReference type="EMBL" id="CAJNNV010000329">
    <property type="protein sequence ID" value="CAE8582237.1"/>
    <property type="molecule type" value="Genomic_DNA"/>
</dbReference>
<accession>A0A813D7V7</accession>
<gene>
    <name evidence="1" type="ORF">PGLA1383_LOCUS1237</name>
</gene>
<name>A0A813D7V7_POLGL</name>
<proteinExistence type="predicted"/>
<dbReference type="Proteomes" id="UP000654075">
    <property type="component" value="Unassembled WGS sequence"/>
</dbReference>
<evidence type="ECO:0000313" key="2">
    <source>
        <dbReference type="Proteomes" id="UP000654075"/>
    </source>
</evidence>
<sequence length="352" mass="39939">MAEVVKMSCQEPIDIPEMAMQEGDRYVQDKLPMANVPMEGGDYEGFCDCLQKAKSHKACPRWACPKEAWQLALKEGPYQTQFQNMLQHFFVLLRCYKQQPQLWSVSQTALLDKVGNKTGCRSKRVIHLLDPVGKAWNKWVWGSSSHAVPSWAVGFVPRRRREQAILQLKCQLWRLRASGRGAVFDVANAFSSTSFASLDRVLYEDCPEQVALLLAQRYRRALWLFSVCGQEMLISPGCGDLQGDTAAPHKFLRVYNKLLARWKQKTSTEFEDSIFQLRDPLSGKKVSTSMIAFADDLCRVALCPSVFSFSRCYEDWNRKLDAELATAGLGQKRQKQQLLCRPAGRGAVAMLQ</sequence>
<organism evidence="1 2">
    <name type="scientific">Polarella glacialis</name>
    <name type="common">Dinoflagellate</name>
    <dbReference type="NCBI Taxonomy" id="89957"/>
    <lineage>
        <taxon>Eukaryota</taxon>
        <taxon>Sar</taxon>
        <taxon>Alveolata</taxon>
        <taxon>Dinophyceae</taxon>
        <taxon>Suessiales</taxon>
        <taxon>Suessiaceae</taxon>
        <taxon>Polarella</taxon>
    </lineage>
</organism>
<evidence type="ECO:0000313" key="1">
    <source>
        <dbReference type="EMBL" id="CAE8582237.1"/>
    </source>
</evidence>
<dbReference type="AlphaFoldDB" id="A0A813D7V7"/>
<reference evidence="1" key="1">
    <citation type="submission" date="2021-02" db="EMBL/GenBank/DDBJ databases">
        <authorList>
            <person name="Dougan E. K."/>
            <person name="Rhodes N."/>
            <person name="Thang M."/>
            <person name="Chan C."/>
        </authorList>
    </citation>
    <scope>NUCLEOTIDE SEQUENCE</scope>
</reference>